<protein>
    <submittedName>
        <fullName evidence="1">Uncharacterized protein</fullName>
    </submittedName>
</protein>
<organism evidence="1 2">
    <name type="scientific">Sorghum bicolor</name>
    <name type="common">Sorghum</name>
    <name type="synonym">Sorghum vulgare</name>
    <dbReference type="NCBI Taxonomy" id="4558"/>
    <lineage>
        <taxon>Eukaryota</taxon>
        <taxon>Viridiplantae</taxon>
        <taxon>Streptophyta</taxon>
        <taxon>Embryophyta</taxon>
        <taxon>Tracheophyta</taxon>
        <taxon>Spermatophyta</taxon>
        <taxon>Magnoliopsida</taxon>
        <taxon>Liliopsida</taxon>
        <taxon>Poales</taxon>
        <taxon>Poaceae</taxon>
        <taxon>PACMAD clade</taxon>
        <taxon>Panicoideae</taxon>
        <taxon>Andropogonodae</taxon>
        <taxon>Andropogoneae</taxon>
        <taxon>Sorghinae</taxon>
        <taxon>Sorghum</taxon>
    </lineage>
</organism>
<evidence type="ECO:0000313" key="1">
    <source>
        <dbReference type="EMBL" id="KAG0547847.1"/>
    </source>
</evidence>
<gene>
    <name evidence="1" type="ORF">BDA96_01G115300</name>
</gene>
<reference evidence="1" key="1">
    <citation type="journal article" date="2019" name="BMC Genomics">
        <title>A new reference genome for Sorghum bicolor reveals high levels of sequence similarity between sweet and grain genotypes: implications for the genetics of sugar metabolism.</title>
        <authorList>
            <person name="Cooper E.A."/>
            <person name="Brenton Z.W."/>
            <person name="Flinn B.S."/>
            <person name="Jenkins J."/>
            <person name="Shu S."/>
            <person name="Flowers D."/>
            <person name="Luo F."/>
            <person name="Wang Y."/>
            <person name="Xia P."/>
            <person name="Barry K."/>
            <person name="Daum C."/>
            <person name="Lipzen A."/>
            <person name="Yoshinaga Y."/>
            <person name="Schmutz J."/>
            <person name="Saski C."/>
            <person name="Vermerris W."/>
            <person name="Kresovich S."/>
        </authorList>
    </citation>
    <scope>NUCLEOTIDE SEQUENCE</scope>
</reference>
<proteinExistence type="predicted"/>
<name>A0A921RX72_SORBI</name>
<comment type="caution">
    <text evidence="1">The sequence shown here is derived from an EMBL/GenBank/DDBJ whole genome shotgun (WGS) entry which is preliminary data.</text>
</comment>
<dbReference type="AlphaFoldDB" id="A0A921RX72"/>
<dbReference type="EMBL" id="CM027680">
    <property type="protein sequence ID" value="KAG0547847.1"/>
    <property type="molecule type" value="Genomic_DNA"/>
</dbReference>
<reference evidence="1" key="2">
    <citation type="submission" date="2020-10" db="EMBL/GenBank/DDBJ databases">
        <authorList>
            <person name="Cooper E.A."/>
            <person name="Brenton Z.W."/>
            <person name="Flinn B.S."/>
            <person name="Jenkins J."/>
            <person name="Shu S."/>
            <person name="Flowers D."/>
            <person name="Luo F."/>
            <person name="Wang Y."/>
            <person name="Xia P."/>
            <person name="Barry K."/>
            <person name="Daum C."/>
            <person name="Lipzen A."/>
            <person name="Yoshinaga Y."/>
            <person name="Schmutz J."/>
            <person name="Saski C."/>
            <person name="Vermerris W."/>
            <person name="Kresovich S."/>
        </authorList>
    </citation>
    <scope>NUCLEOTIDE SEQUENCE</scope>
</reference>
<evidence type="ECO:0000313" key="2">
    <source>
        <dbReference type="Proteomes" id="UP000807115"/>
    </source>
</evidence>
<accession>A0A921RX72</accession>
<sequence length="85" mass="9538">MQDADRRDKTGTVFLAPCRRRCDRYLTRLTTPAGGHQCIAGSRRHLRHRADARALCGRPASSPLRNFTKLTLVFVSPPRMSGPFS</sequence>
<dbReference type="Proteomes" id="UP000807115">
    <property type="component" value="Chromosome 1"/>
</dbReference>